<dbReference type="GO" id="GO:0046474">
    <property type="term" value="P:glycerophospholipid biosynthetic process"/>
    <property type="evidence" value="ECO:0007669"/>
    <property type="project" value="TreeGrafter"/>
</dbReference>
<comment type="caution">
    <text evidence="19">The sequence shown here is derived from an EMBL/GenBank/DDBJ whole genome shotgun (WGS) entry which is preliminary data.</text>
</comment>
<evidence type="ECO:0000256" key="3">
    <source>
        <dbReference type="ARBA" id="ARBA00005189"/>
    </source>
</evidence>
<accession>A0A545U260</accession>
<dbReference type="OrthoDB" id="9796672at2"/>
<evidence type="ECO:0000256" key="1">
    <source>
        <dbReference type="ARBA" id="ARBA00004141"/>
    </source>
</evidence>
<keyword evidence="20" id="KW-1185">Reference proteome</keyword>
<comment type="pathway">
    <text evidence="3">Lipid metabolism.</text>
</comment>
<dbReference type="InterPro" id="IPR043130">
    <property type="entry name" value="CDP-OH_PTrfase_TM_dom"/>
</dbReference>
<comment type="pathway">
    <text evidence="2">Phospholipid metabolism; phosphatidylglycerol biosynthesis; phosphatidylglycerol from CDP-diacylglycerol: step 1/2.</text>
</comment>
<comment type="similarity">
    <text evidence="4 17">Belongs to the CDP-alcohol phosphatidyltransferase class-I family.</text>
</comment>
<keyword evidence="14" id="KW-1208">Phospholipid metabolism</keyword>
<evidence type="ECO:0000256" key="4">
    <source>
        <dbReference type="ARBA" id="ARBA00010441"/>
    </source>
</evidence>
<dbReference type="NCBIfam" id="TIGR00560">
    <property type="entry name" value="pgsA"/>
    <property type="match status" value="1"/>
</dbReference>
<evidence type="ECO:0000256" key="7">
    <source>
        <dbReference type="ARBA" id="ARBA00022516"/>
    </source>
</evidence>
<dbReference type="InterPro" id="IPR048254">
    <property type="entry name" value="CDP_ALCOHOL_P_TRANSF_CS"/>
</dbReference>
<dbReference type="PANTHER" id="PTHR14269">
    <property type="entry name" value="CDP-DIACYLGLYCEROL--GLYCEROL-3-PHOSPHATE 3-PHOSPHATIDYLTRANSFERASE-RELATED"/>
    <property type="match status" value="1"/>
</dbReference>
<evidence type="ECO:0000256" key="12">
    <source>
        <dbReference type="ARBA" id="ARBA00023136"/>
    </source>
</evidence>
<comment type="subcellular location">
    <subcellularLocation>
        <location evidence="1">Membrane</location>
        <topology evidence="1">Multi-pass membrane protein</topology>
    </subcellularLocation>
</comment>
<evidence type="ECO:0000256" key="18">
    <source>
        <dbReference type="SAM" id="Phobius"/>
    </source>
</evidence>
<proteinExistence type="inferred from homology"/>
<keyword evidence="7" id="KW-0444">Lipid biosynthesis</keyword>
<organism evidence="19 20">
    <name type="scientific">Denitrobaculum tricleocarpae</name>
    <dbReference type="NCBI Taxonomy" id="2591009"/>
    <lineage>
        <taxon>Bacteria</taxon>
        <taxon>Pseudomonadati</taxon>
        <taxon>Pseudomonadota</taxon>
        <taxon>Alphaproteobacteria</taxon>
        <taxon>Rhodospirillales</taxon>
        <taxon>Rhodospirillaceae</taxon>
        <taxon>Denitrobaculum</taxon>
    </lineage>
</organism>
<dbReference type="InterPro" id="IPR050324">
    <property type="entry name" value="CDP-alcohol_PTase-I"/>
</dbReference>
<sequence length="189" mass="20795">MLTTLPNLLTLSRIILIPLMIALMYIDTPTNRWIAWGIFTLACVTDWLDGYLARNMNDESSLGRFLDPIADKLLIASVIIMLTAVGRISELVVIPAIIIMCRELLVSGLREYLAEIKVAMPVSKLAKWKTVIQMIALGTLIVGDAGPASWPVQQAGEWGLWIAGALTVITGYDYMASGLKHMMKSHPKA</sequence>
<feature type="transmembrane region" description="Helical" evidence="18">
    <location>
        <begin position="33"/>
        <end position="53"/>
    </location>
</feature>
<keyword evidence="11" id="KW-0443">Lipid metabolism</keyword>
<evidence type="ECO:0000256" key="15">
    <source>
        <dbReference type="ARBA" id="ARBA00048586"/>
    </source>
</evidence>
<dbReference type="PIRSF" id="PIRSF000847">
    <property type="entry name" value="Phos_ph_gly_syn"/>
    <property type="match status" value="1"/>
</dbReference>
<evidence type="ECO:0000313" key="20">
    <source>
        <dbReference type="Proteomes" id="UP000315252"/>
    </source>
</evidence>
<dbReference type="PANTHER" id="PTHR14269:SF62">
    <property type="entry name" value="CDP-DIACYLGLYCEROL--GLYCEROL-3-PHOSPHATE 3-PHOSPHATIDYLTRANSFERASE 1, CHLOROPLASTIC"/>
    <property type="match status" value="1"/>
</dbReference>
<keyword evidence="9 18" id="KW-0812">Transmembrane</keyword>
<evidence type="ECO:0000256" key="13">
    <source>
        <dbReference type="ARBA" id="ARBA00023209"/>
    </source>
</evidence>
<dbReference type="Gene3D" id="1.20.120.1760">
    <property type="match status" value="1"/>
</dbReference>
<evidence type="ECO:0000256" key="10">
    <source>
        <dbReference type="ARBA" id="ARBA00022989"/>
    </source>
</evidence>
<name>A0A545U260_9PROT</name>
<dbReference type="Proteomes" id="UP000315252">
    <property type="component" value="Unassembled WGS sequence"/>
</dbReference>
<dbReference type="GO" id="GO:0016020">
    <property type="term" value="C:membrane"/>
    <property type="evidence" value="ECO:0007669"/>
    <property type="project" value="UniProtKB-SubCell"/>
</dbReference>
<dbReference type="InterPro" id="IPR000462">
    <property type="entry name" value="CDP-OH_P_trans"/>
</dbReference>
<dbReference type="Pfam" id="PF01066">
    <property type="entry name" value="CDP-OH_P_transf"/>
    <property type="match status" value="1"/>
</dbReference>
<protein>
    <recommendedName>
        <fullName evidence="6 16">CDP-diacylglycerol--glycerol-3-phosphate 3-phosphatidyltransferase</fullName>
        <ecNumber evidence="5 16">2.7.8.5</ecNumber>
    </recommendedName>
</protein>
<evidence type="ECO:0000256" key="9">
    <source>
        <dbReference type="ARBA" id="ARBA00022692"/>
    </source>
</evidence>
<evidence type="ECO:0000256" key="17">
    <source>
        <dbReference type="RuleBase" id="RU003750"/>
    </source>
</evidence>
<reference evidence="19 20" key="1">
    <citation type="submission" date="2019-06" db="EMBL/GenBank/DDBJ databases">
        <title>Whole genome sequence for Rhodospirillaceae sp. R148.</title>
        <authorList>
            <person name="Wang G."/>
        </authorList>
    </citation>
    <scope>NUCLEOTIDE SEQUENCE [LARGE SCALE GENOMIC DNA]</scope>
    <source>
        <strain evidence="19 20">R148</strain>
    </source>
</reference>
<dbReference type="InterPro" id="IPR004570">
    <property type="entry name" value="Phosphatidylglycerol_P_synth"/>
</dbReference>
<dbReference type="EC" id="2.7.8.5" evidence="5 16"/>
<evidence type="ECO:0000256" key="14">
    <source>
        <dbReference type="ARBA" id="ARBA00023264"/>
    </source>
</evidence>
<dbReference type="AlphaFoldDB" id="A0A545U260"/>
<keyword evidence="8 17" id="KW-0808">Transferase</keyword>
<gene>
    <name evidence="19" type="primary">pgsA</name>
    <name evidence="19" type="ORF">FKG95_02980</name>
</gene>
<evidence type="ECO:0000256" key="2">
    <source>
        <dbReference type="ARBA" id="ARBA00005042"/>
    </source>
</evidence>
<evidence type="ECO:0000313" key="19">
    <source>
        <dbReference type="EMBL" id="TQV83570.1"/>
    </source>
</evidence>
<dbReference type="RefSeq" id="WP_142894807.1">
    <property type="nucleotide sequence ID" value="NZ_ML660052.1"/>
</dbReference>
<dbReference type="GO" id="GO:0008444">
    <property type="term" value="F:CDP-diacylglycerol-glycerol-3-phosphate 3-phosphatidyltransferase activity"/>
    <property type="evidence" value="ECO:0007669"/>
    <property type="project" value="UniProtKB-UniRule"/>
</dbReference>
<keyword evidence="12 18" id="KW-0472">Membrane</keyword>
<keyword evidence="13" id="KW-0594">Phospholipid biosynthesis</keyword>
<dbReference type="PROSITE" id="PS00379">
    <property type="entry name" value="CDP_ALCOHOL_P_TRANSF"/>
    <property type="match status" value="1"/>
</dbReference>
<feature type="transmembrane region" description="Helical" evidence="18">
    <location>
        <begin position="6"/>
        <end position="26"/>
    </location>
</feature>
<feature type="transmembrane region" description="Helical" evidence="18">
    <location>
        <begin position="73"/>
        <end position="100"/>
    </location>
</feature>
<dbReference type="EMBL" id="VHSH01000001">
    <property type="protein sequence ID" value="TQV83570.1"/>
    <property type="molecule type" value="Genomic_DNA"/>
</dbReference>
<evidence type="ECO:0000256" key="8">
    <source>
        <dbReference type="ARBA" id="ARBA00022679"/>
    </source>
</evidence>
<evidence type="ECO:0000256" key="11">
    <source>
        <dbReference type="ARBA" id="ARBA00023098"/>
    </source>
</evidence>
<evidence type="ECO:0000256" key="16">
    <source>
        <dbReference type="NCBIfam" id="TIGR00560"/>
    </source>
</evidence>
<evidence type="ECO:0000256" key="6">
    <source>
        <dbReference type="ARBA" id="ARBA00014944"/>
    </source>
</evidence>
<keyword evidence="10 18" id="KW-1133">Transmembrane helix</keyword>
<comment type="catalytic activity">
    <reaction evidence="15">
        <text>a CDP-1,2-diacyl-sn-glycerol + sn-glycerol 3-phosphate = a 1,2-diacyl-sn-glycero-3-phospho-(1'-sn-glycero-3'-phosphate) + CMP + H(+)</text>
        <dbReference type="Rhea" id="RHEA:12593"/>
        <dbReference type="ChEBI" id="CHEBI:15378"/>
        <dbReference type="ChEBI" id="CHEBI:57597"/>
        <dbReference type="ChEBI" id="CHEBI:58332"/>
        <dbReference type="ChEBI" id="CHEBI:60110"/>
        <dbReference type="ChEBI" id="CHEBI:60377"/>
        <dbReference type="EC" id="2.7.8.5"/>
    </reaction>
</comment>
<evidence type="ECO:0000256" key="5">
    <source>
        <dbReference type="ARBA" id="ARBA00013170"/>
    </source>
</evidence>